<accession>A0A0B6Y124</accession>
<sequence length="102" mass="11389">DNEVFFEHLLDSSPQMVHIKSSVIPQEQRNIAKISIVNDCSSLSKFWPIMVAQSSKRFFLKPKQSSKSDSDCSSTNQEPVSFVQESPYGSELCSIQNKSGTS</sequence>
<feature type="region of interest" description="Disordered" evidence="1">
    <location>
        <begin position="62"/>
        <end position="102"/>
    </location>
</feature>
<evidence type="ECO:0000313" key="2">
    <source>
        <dbReference type="EMBL" id="CEK49833.1"/>
    </source>
</evidence>
<gene>
    <name evidence="2" type="primary">ORF8991</name>
</gene>
<reference evidence="2" key="1">
    <citation type="submission" date="2014-12" db="EMBL/GenBank/DDBJ databases">
        <title>Insight into the proteome of Arion vulgaris.</title>
        <authorList>
            <person name="Aradska J."/>
            <person name="Bulat T."/>
            <person name="Smidak R."/>
            <person name="Sarate P."/>
            <person name="Gangsoo J."/>
            <person name="Sialana F."/>
            <person name="Bilban M."/>
            <person name="Lubec G."/>
        </authorList>
    </citation>
    <scope>NUCLEOTIDE SEQUENCE</scope>
    <source>
        <tissue evidence="2">Skin</tissue>
    </source>
</reference>
<proteinExistence type="predicted"/>
<feature type="compositionally biased region" description="Polar residues" evidence="1">
    <location>
        <begin position="93"/>
        <end position="102"/>
    </location>
</feature>
<name>A0A0B6Y124_9EUPU</name>
<feature type="compositionally biased region" description="Low complexity" evidence="1">
    <location>
        <begin position="65"/>
        <end position="74"/>
    </location>
</feature>
<feature type="non-terminal residue" evidence="2">
    <location>
        <position position="102"/>
    </location>
</feature>
<dbReference type="EMBL" id="HACG01002968">
    <property type="protein sequence ID" value="CEK49833.1"/>
    <property type="molecule type" value="Transcribed_RNA"/>
</dbReference>
<dbReference type="AlphaFoldDB" id="A0A0B6Y124"/>
<evidence type="ECO:0000256" key="1">
    <source>
        <dbReference type="SAM" id="MobiDB-lite"/>
    </source>
</evidence>
<feature type="non-terminal residue" evidence="2">
    <location>
        <position position="1"/>
    </location>
</feature>
<organism evidence="2">
    <name type="scientific">Arion vulgaris</name>
    <dbReference type="NCBI Taxonomy" id="1028688"/>
    <lineage>
        <taxon>Eukaryota</taxon>
        <taxon>Metazoa</taxon>
        <taxon>Spiralia</taxon>
        <taxon>Lophotrochozoa</taxon>
        <taxon>Mollusca</taxon>
        <taxon>Gastropoda</taxon>
        <taxon>Heterobranchia</taxon>
        <taxon>Euthyneura</taxon>
        <taxon>Panpulmonata</taxon>
        <taxon>Eupulmonata</taxon>
        <taxon>Stylommatophora</taxon>
        <taxon>Helicina</taxon>
        <taxon>Arionoidea</taxon>
        <taxon>Arionidae</taxon>
        <taxon>Arion</taxon>
    </lineage>
</organism>
<protein>
    <submittedName>
        <fullName evidence="2">Uncharacterized protein</fullName>
    </submittedName>
</protein>